<keyword evidence="5" id="KW-0999">Mitochondrion inner membrane</keyword>
<evidence type="ECO:0000256" key="5">
    <source>
        <dbReference type="RuleBase" id="RU363076"/>
    </source>
</evidence>
<keyword evidence="4" id="KW-0472">Membrane</keyword>
<protein>
    <recommendedName>
        <fullName evidence="5">SURF1-like protein</fullName>
    </recommendedName>
</protein>
<dbReference type="STRING" id="72664.V4KTJ6"/>
<keyword evidence="2" id="KW-0812">Transmembrane</keyword>
<evidence type="ECO:0000313" key="7">
    <source>
        <dbReference type="Proteomes" id="UP000030689"/>
    </source>
</evidence>
<evidence type="ECO:0000256" key="4">
    <source>
        <dbReference type="ARBA" id="ARBA00023136"/>
    </source>
</evidence>
<dbReference type="Pfam" id="PF02104">
    <property type="entry name" value="SURF1"/>
    <property type="match status" value="1"/>
</dbReference>
<evidence type="ECO:0000313" key="6">
    <source>
        <dbReference type="EMBL" id="ESQ30683.1"/>
    </source>
</evidence>
<dbReference type="InterPro" id="IPR045214">
    <property type="entry name" value="Surf1/Surf4"/>
</dbReference>
<comment type="similarity">
    <text evidence="5">Belongs to the SURF1 family.</text>
</comment>
<dbReference type="PANTHER" id="PTHR23427">
    <property type="entry name" value="SURFEIT LOCUS PROTEIN"/>
    <property type="match status" value="1"/>
</dbReference>
<dbReference type="PANTHER" id="PTHR23427:SF2">
    <property type="entry name" value="SURFEIT LOCUS PROTEIN 1"/>
    <property type="match status" value="1"/>
</dbReference>
<dbReference type="Gramene" id="ESQ30683">
    <property type="protein sequence ID" value="ESQ30683"/>
    <property type="gene ID" value="EUTSA_v10011732mg"/>
</dbReference>
<evidence type="ECO:0000256" key="2">
    <source>
        <dbReference type="ARBA" id="ARBA00022692"/>
    </source>
</evidence>
<proteinExistence type="inferred from homology"/>
<dbReference type="KEGG" id="eus:EUTSA_v10011732mg"/>
<dbReference type="OMA" id="CILFFIC"/>
<dbReference type="PROSITE" id="PS50895">
    <property type="entry name" value="SURF1"/>
    <property type="match status" value="1"/>
</dbReference>
<dbReference type="InterPro" id="IPR002994">
    <property type="entry name" value="Surf1/Shy1"/>
</dbReference>
<comment type="subcellular location">
    <subcellularLocation>
        <location evidence="1">Membrane</location>
    </subcellularLocation>
    <subcellularLocation>
        <location evidence="5">Mitochondrion inner membrane</location>
        <topology evidence="5">Multi-pass membrane protein</topology>
    </subcellularLocation>
</comment>
<sequence>MKQLDFRQLCLQMEPMKLMTAVKNVDRIGFRRVVCKGVFDKQRSIYVGPKPRSMSKGSESGFYVITPLLPIPNEPNSMKSPILVNRGWVPSDWKEESLESTKTDDVAAKELRKANKLLPSQQNPLLKFLHKLFAKSVIAEEQASRVMHVEVVGVVRKSEIPGIFVLPNDPSSGKWFFVDVPELAQAMGFGENTIYIEKTYSDIDENRPYPVPRDNENLIRSKGVPMDNYLYSFLWYCLSVACFSKSRTSFMRS</sequence>
<dbReference type="Proteomes" id="UP000030689">
    <property type="component" value="Unassembled WGS sequence"/>
</dbReference>
<organism evidence="6 7">
    <name type="scientific">Eutrema salsugineum</name>
    <name type="common">Saltwater cress</name>
    <name type="synonym">Sisymbrium salsugineum</name>
    <dbReference type="NCBI Taxonomy" id="72664"/>
    <lineage>
        <taxon>Eukaryota</taxon>
        <taxon>Viridiplantae</taxon>
        <taxon>Streptophyta</taxon>
        <taxon>Embryophyta</taxon>
        <taxon>Tracheophyta</taxon>
        <taxon>Spermatophyta</taxon>
        <taxon>Magnoliopsida</taxon>
        <taxon>eudicotyledons</taxon>
        <taxon>Gunneridae</taxon>
        <taxon>Pentapetalae</taxon>
        <taxon>rosids</taxon>
        <taxon>malvids</taxon>
        <taxon>Brassicales</taxon>
        <taxon>Brassicaceae</taxon>
        <taxon>Eutremeae</taxon>
        <taxon>Eutrema</taxon>
    </lineage>
</organism>
<accession>V4KTJ6</accession>
<evidence type="ECO:0000256" key="3">
    <source>
        <dbReference type="ARBA" id="ARBA00022989"/>
    </source>
</evidence>
<dbReference type="AlphaFoldDB" id="V4KTJ6"/>
<gene>
    <name evidence="6" type="ORF">EUTSA_v10011732mg</name>
</gene>
<keyword evidence="7" id="KW-1185">Reference proteome</keyword>
<keyword evidence="5" id="KW-0496">Mitochondrion</keyword>
<dbReference type="GO" id="GO:0005743">
    <property type="term" value="C:mitochondrial inner membrane"/>
    <property type="evidence" value="ECO:0007669"/>
    <property type="project" value="UniProtKB-SubCell"/>
</dbReference>
<comment type="function">
    <text evidence="5">Probably involved in the biogenesis of the COX complex.</text>
</comment>
<name>V4KTJ6_EUTSA</name>
<evidence type="ECO:0000256" key="1">
    <source>
        <dbReference type="ARBA" id="ARBA00004370"/>
    </source>
</evidence>
<keyword evidence="3" id="KW-1133">Transmembrane helix</keyword>
<dbReference type="EMBL" id="KI517809">
    <property type="protein sequence ID" value="ESQ30683.1"/>
    <property type="molecule type" value="Genomic_DNA"/>
</dbReference>
<dbReference type="eggNOG" id="KOG1563">
    <property type="taxonomic scope" value="Eukaryota"/>
</dbReference>
<reference evidence="6 7" key="1">
    <citation type="journal article" date="2013" name="Front. Plant Sci.">
        <title>The Reference Genome of the Halophytic Plant Eutrema salsugineum.</title>
        <authorList>
            <person name="Yang R."/>
            <person name="Jarvis D.E."/>
            <person name="Chen H."/>
            <person name="Beilstein M.A."/>
            <person name="Grimwood J."/>
            <person name="Jenkins J."/>
            <person name="Shu S."/>
            <person name="Prochnik S."/>
            <person name="Xin M."/>
            <person name="Ma C."/>
            <person name="Schmutz J."/>
            <person name="Wing R.A."/>
            <person name="Mitchell-Olds T."/>
            <person name="Schumaker K.S."/>
            <person name="Wang X."/>
        </authorList>
    </citation>
    <scope>NUCLEOTIDE SEQUENCE [LARGE SCALE GENOMIC DNA]</scope>
</reference>